<reference evidence="9 10" key="1">
    <citation type="submission" date="2014-07" db="EMBL/GenBank/DDBJ databases">
        <title>Complete genome sequence of a moderately halophilic bacterium Terribacillus aidingensis MP602, isolated from Cryptomeria fortunei in Tianmu mountain in China.</title>
        <authorList>
            <person name="Wang Y."/>
            <person name="Lu P."/>
            <person name="Zhang L."/>
        </authorList>
    </citation>
    <scope>NUCLEOTIDE SEQUENCE [LARGE SCALE GENOMIC DNA]</scope>
    <source>
        <strain evidence="9 10">MP602</strain>
    </source>
</reference>
<proteinExistence type="predicted"/>
<feature type="transmembrane region" description="Helical" evidence="7">
    <location>
        <begin position="327"/>
        <end position="347"/>
    </location>
</feature>
<name>A0A075LKV4_9BACI</name>
<feature type="transmembrane region" description="Helical" evidence="7">
    <location>
        <begin position="393"/>
        <end position="412"/>
    </location>
</feature>
<keyword evidence="6 7" id="KW-0472">Membrane</keyword>
<evidence type="ECO:0000256" key="7">
    <source>
        <dbReference type="SAM" id="Phobius"/>
    </source>
</evidence>
<dbReference type="InterPro" id="IPR004841">
    <property type="entry name" value="AA-permease/SLC12A_dom"/>
</dbReference>
<dbReference type="GO" id="GO:0005886">
    <property type="term" value="C:plasma membrane"/>
    <property type="evidence" value="ECO:0007669"/>
    <property type="project" value="UniProtKB-SubCell"/>
</dbReference>
<gene>
    <name evidence="9" type="ORF">GZ22_10175</name>
</gene>
<sequence length="454" mass="48703">MSQNGLRKELLPRHVQFLALAGMIGTGIFKGSGETLGIAGPGVVVSYLLGGVLLLIVMVALAEMAVVYPNHNVQHLVHKAFGFHISFIVGWLYWINWTLVTVVEILAAGSFLQFWFSDTPLWLLSAICAALIIGINSLQVKFYGEMEFWFASIKIIALVLFILLGGAVLLGLTDFAPDTPTQHLFGHGGFFPNGMQGVFAACLIVMFSFGGSELIGVAISETKDVKKVLPKVIKGVVWRVLLFYILPITIIAGLIPWNQVAGTESPFIQVMDAIGIPGVAHVMNFILLTAVLSAANSGMFATSRTMFSLAEKGEAPKLLTKTSKSGAPINAISLNGVLLLVGAGLAYFAPESIIGTMMTIPGFTMLLLWLSICAAQLKLRLGYAEMPHFKMKLFPATTIVGIAGLGIILIGSTFSKGISVGTVVCFTALAVLIVLALIMGRKKRKEETKFKNAQ</sequence>
<dbReference type="FunFam" id="1.20.1740.10:FF:000001">
    <property type="entry name" value="Amino acid permease"/>
    <property type="match status" value="1"/>
</dbReference>
<dbReference type="GO" id="GO:0055085">
    <property type="term" value="P:transmembrane transport"/>
    <property type="evidence" value="ECO:0007669"/>
    <property type="project" value="InterPro"/>
</dbReference>
<feature type="transmembrane region" description="Helical" evidence="7">
    <location>
        <begin position="353"/>
        <end position="372"/>
    </location>
</feature>
<feature type="transmembrane region" description="Helical" evidence="7">
    <location>
        <begin position="44"/>
        <end position="68"/>
    </location>
</feature>
<dbReference type="InterPro" id="IPR004840">
    <property type="entry name" value="Amino_acid_permease_CS"/>
</dbReference>
<keyword evidence="4" id="KW-0029">Amino-acid transport</keyword>
<dbReference type="PIRSF" id="PIRSF006060">
    <property type="entry name" value="AA_transporter"/>
    <property type="match status" value="1"/>
</dbReference>
<dbReference type="PANTHER" id="PTHR43495">
    <property type="entry name" value="GABA PERMEASE"/>
    <property type="match status" value="1"/>
</dbReference>
<accession>A0A075LKV4</accession>
<evidence type="ECO:0000256" key="3">
    <source>
        <dbReference type="ARBA" id="ARBA00022692"/>
    </source>
</evidence>
<dbReference type="Gene3D" id="1.20.1740.10">
    <property type="entry name" value="Amino acid/polyamine transporter I"/>
    <property type="match status" value="1"/>
</dbReference>
<evidence type="ECO:0000313" key="9">
    <source>
        <dbReference type="EMBL" id="AIF66974.1"/>
    </source>
</evidence>
<keyword evidence="2" id="KW-0813">Transport</keyword>
<feature type="transmembrane region" description="Helical" evidence="7">
    <location>
        <begin position="80"/>
        <end position="100"/>
    </location>
</feature>
<dbReference type="KEGG" id="tap:GZ22_10175"/>
<dbReference type="GO" id="GO:0006865">
    <property type="term" value="P:amino acid transport"/>
    <property type="evidence" value="ECO:0007669"/>
    <property type="project" value="UniProtKB-KW"/>
</dbReference>
<dbReference type="OrthoDB" id="9780162at2"/>
<keyword evidence="5 7" id="KW-1133">Transmembrane helix</keyword>
<dbReference type="RefSeq" id="WP_038561809.1">
    <property type="nucleotide sequence ID" value="NZ_CP008876.1"/>
</dbReference>
<feature type="transmembrane region" description="Helical" evidence="7">
    <location>
        <begin position="15"/>
        <end position="32"/>
    </location>
</feature>
<feature type="transmembrane region" description="Helical" evidence="7">
    <location>
        <begin position="418"/>
        <end position="439"/>
    </location>
</feature>
<keyword evidence="3 7" id="KW-0812">Transmembrane</keyword>
<dbReference type="HOGENOM" id="CLU_007946_9_3_9"/>
<dbReference type="GeneID" id="34220464"/>
<evidence type="ECO:0000256" key="2">
    <source>
        <dbReference type="ARBA" id="ARBA00022448"/>
    </source>
</evidence>
<dbReference type="EMBL" id="CP008876">
    <property type="protein sequence ID" value="AIF66974.1"/>
    <property type="molecule type" value="Genomic_DNA"/>
</dbReference>
<comment type="subcellular location">
    <subcellularLocation>
        <location evidence="1">Cell membrane</location>
        <topology evidence="1">Multi-pass membrane protein</topology>
    </subcellularLocation>
</comment>
<evidence type="ECO:0000259" key="8">
    <source>
        <dbReference type="Pfam" id="PF00324"/>
    </source>
</evidence>
<feature type="domain" description="Amino acid permease/ SLC12A" evidence="8">
    <location>
        <begin position="14"/>
        <end position="442"/>
    </location>
</feature>
<dbReference type="PANTHER" id="PTHR43495:SF5">
    <property type="entry name" value="GAMMA-AMINOBUTYRIC ACID PERMEASE"/>
    <property type="match status" value="1"/>
</dbReference>
<dbReference type="Proteomes" id="UP000027980">
    <property type="component" value="Chromosome"/>
</dbReference>
<dbReference type="PROSITE" id="PS00218">
    <property type="entry name" value="AMINO_ACID_PERMEASE_1"/>
    <property type="match status" value="1"/>
</dbReference>
<evidence type="ECO:0000256" key="5">
    <source>
        <dbReference type="ARBA" id="ARBA00022989"/>
    </source>
</evidence>
<dbReference type="AlphaFoldDB" id="A0A075LKV4"/>
<protein>
    <submittedName>
        <fullName evidence="9">GABA permease (4-amino butyrate transport carrier)</fullName>
    </submittedName>
</protein>
<feature type="transmembrane region" description="Helical" evidence="7">
    <location>
        <begin position="155"/>
        <end position="176"/>
    </location>
</feature>
<feature type="transmembrane region" description="Helical" evidence="7">
    <location>
        <begin position="120"/>
        <end position="143"/>
    </location>
</feature>
<evidence type="ECO:0000256" key="4">
    <source>
        <dbReference type="ARBA" id="ARBA00022970"/>
    </source>
</evidence>
<feature type="transmembrane region" description="Helical" evidence="7">
    <location>
        <begin position="196"/>
        <end position="215"/>
    </location>
</feature>
<feature type="transmembrane region" description="Helical" evidence="7">
    <location>
        <begin position="275"/>
        <end position="295"/>
    </location>
</feature>
<organism evidence="9 10">
    <name type="scientific">Terribacillus saccharophilus</name>
    <dbReference type="NCBI Taxonomy" id="361277"/>
    <lineage>
        <taxon>Bacteria</taxon>
        <taxon>Bacillati</taxon>
        <taxon>Bacillota</taxon>
        <taxon>Bacilli</taxon>
        <taxon>Bacillales</taxon>
        <taxon>Bacillaceae</taxon>
        <taxon>Terribacillus</taxon>
    </lineage>
</organism>
<feature type="transmembrane region" description="Helical" evidence="7">
    <location>
        <begin position="236"/>
        <end position="255"/>
    </location>
</feature>
<evidence type="ECO:0000313" key="10">
    <source>
        <dbReference type="Proteomes" id="UP000027980"/>
    </source>
</evidence>
<evidence type="ECO:0000256" key="6">
    <source>
        <dbReference type="ARBA" id="ARBA00023136"/>
    </source>
</evidence>
<evidence type="ECO:0000256" key="1">
    <source>
        <dbReference type="ARBA" id="ARBA00004651"/>
    </source>
</evidence>
<dbReference type="Pfam" id="PF00324">
    <property type="entry name" value="AA_permease"/>
    <property type="match status" value="1"/>
</dbReference>